<dbReference type="OrthoDB" id="9146593at2"/>
<dbReference type="AlphaFoldDB" id="A0A517T1K1"/>
<gene>
    <name evidence="1" type="ORF">SV7mr_47580</name>
</gene>
<dbReference type="InterPro" id="IPR006311">
    <property type="entry name" value="TAT_signal"/>
</dbReference>
<dbReference type="RefSeq" id="WP_145276821.1">
    <property type="nucleotide sequence ID" value="NZ_CP036272.1"/>
</dbReference>
<accession>A0A517T1K1</accession>
<name>A0A517T1K1_9BACT</name>
<proteinExistence type="predicted"/>
<keyword evidence="2" id="KW-1185">Reference proteome</keyword>
<dbReference type="PROSITE" id="PS51318">
    <property type="entry name" value="TAT"/>
    <property type="match status" value="1"/>
</dbReference>
<dbReference type="Pfam" id="PF07586">
    <property type="entry name" value="HXXSHH"/>
    <property type="match status" value="1"/>
</dbReference>
<evidence type="ECO:0008006" key="3">
    <source>
        <dbReference type="Google" id="ProtNLM"/>
    </source>
</evidence>
<dbReference type="Proteomes" id="UP000315003">
    <property type="component" value="Chromosome"/>
</dbReference>
<dbReference type="EMBL" id="CP036272">
    <property type="protein sequence ID" value="QDT62211.1"/>
    <property type="molecule type" value="Genomic_DNA"/>
</dbReference>
<dbReference type="InterPro" id="IPR011447">
    <property type="entry name" value="DUF1552"/>
</dbReference>
<evidence type="ECO:0000313" key="2">
    <source>
        <dbReference type="Proteomes" id="UP000315003"/>
    </source>
</evidence>
<evidence type="ECO:0000313" key="1">
    <source>
        <dbReference type="EMBL" id="QDT62211.1"/>
    </source>
</evidence>
<protein>
    <recommendedName>
        <fullName evidence="3">DUF1552 domain-containing protein</fullName>
    </recommendedName>
</protein>
<reference evidence="1 2" key="1">
    <citation type="submission" date="2019-02" db="EMBL/GenBank/DDBJ databases">
        <title>Deep-cultivation of Planctomycetes and their phenomic and genomic characterization uncovers novel biology.</title>
        <authorList>
            <person name="Wiegand S."/>
            <person name="Jogler M."/>
            <person name="Boedeker C."/>
            <person name="Pinto D."/>
            <person name="Vollmers J."/>
            <person name="Rivas-Marin E."/>
            <person name="Kohn T."/>
            <person name="Peeters S.H."/>
            <person name="Heuer A."/>
            <person name="Rast P."/>
            <person name="Oberbeckmann S."/>
            <person name="Bunk B."/>
            <person name="Jeske O."/>
            <person name="Meyerdierks A."/>
            <person name="Storesund J.E."/>
            <person name="Kallscheuer N."/>
            <person name="Luecker S."/>
            <person name="Lage O.M."/>
            <person name="Pohl T."/>
            <person name="Merkel B.J."/>
            <person name="Hornburger P."/>
            <person name="Mueller R.-W."/>
            <person name="Bruemmer F."/>
            <person name="Labrenz M."/>
            <person name="Spormann A.M."/>
            <person name="Op den Camp H."/>
            <person name="Overmann J."/>
            <person name="Amann R."/>
            <person name="Jetten M.S.M."/>
            <person name="Mascher T."/>
            <person name="Medema M.H."/>
            <person name="Devos D.P."/>
            <person name="Kaster A.-K."/>
            <person name="Ovreas L."/>
            <person name="Rohde M."/>
            <person name="Galperin M.Y."/>
            <person name="Jogler C."/>
        </authorList>
    </citation>
    <scope>NUCLEOTIDE SEQUENCE [LARGE SCALE GENOMIC DNA]</scope>
    <source>
        <strain evidence="1 2">SV_7m_r</strain>
    </source>
</reference>
<sequence length="449" mass="50476">MNAKPSQEKSWHFDRRAFLRGTAGVSLALPSLHCMADAQPKQEQPARFLGVFFANGVSLPPEKHEDHEKWHWFPMGEGKDFRFTQTLQPLEPLRDHVTILGGLSHPLGRRLVGHATGDIFLTGGDVRGSKYQNSMSLDQVYAAQASQQTRVPSLVLSSNGGVGYKTRTSTISFNRQGEAIPTECMPRQIFNRLFGQAKGTSQETQKKRLQQERLLVDLVLDDANSMRRNLGVHDRRKLDEYLNSVDEIERRIDRTEQWLGTPVPHIDPLSLNLEAKQDGPEDYIRTMYDLIFLAFQTDITRSASFLISQEDGKGVSDKFPAIALGLSGHHSLSHGTGKDQGYERWARYDQFLAKQHAYFLKRLHDATDGDETLLDRTVSIYGSATSTTHNARNYPLVLSGGDKLGFKHGHYRRYNESTPLSNMHLTVLQQLGIPLDSFADSTGTMAELI</sequence>
<organism evidence="1 2">
    <name type="scientific">Stieleria bergensis</name>
    <dbReference type="NCBI Taxonomy" id="2528025"/>
    <lineage>
        <taxon>Bacteria</taxon>
        <taxon>Pseudomonadati</taxon>
        <taxon>Planctomycetota</taxon>
        <taxon>Planctomycetia</taxon>
        <taxon>Pirellulales</taxon>
        <taxon>Pirellulaceae</taxon>
        <taxon>Stieleria</taxon>
    </lineage>
</organism>